<dbReference type="EMBL" id="JACBZM010000001">
    <property type="protein sequence ID" value="NYI43016.1"/>
    <property type="molecule type" value="Genomic_DNA"/>
</dbReference>
<dbReference type="PANTHER" id="PTHR43124">
    <property type="entry name" value="PURINE EFFLUX PUMP PBUE"/>
    <property type="match status" value="1"/>
</dbReference>
<dbReference type="PANTHER" id="PTHR43124:SF3">
    <property type="entry name" value="CHLORAMPHENICOL EFFLUX PUMP RV0191"/>
    <property type="match status" value="1"/>
</dbReference>
<dbReference type="SUPFAM" id="SSF103473">
    <property type="entry name" value="MFS general substrate transporter"/>
    <property type="match status" value="1"/>
</dbReference>
<dbReference type="InterPro" id="IPR050189">
    <property type="entry name" value="MFS_Efflux_Transporters"/>
</dbReference>
<dbReference type="AlphaFoldDB" id="A0A7Y9ZGL8"/>
<feature type="transmembrane region" description="Helical" evidence="6">
    <location>
        <begin position="176"/>
        <end position="197"/>
    </location>
</feature>
<feature type="transmembrane region" description="Helical" evidence="6">
    <location>
        <begin position="59"/>
        <end position="80"/>
    </location>
</feature>
<feature type="transmembrane region" description="Helical" evidence="6">
    <location>
        <begin position="231"/>
        <end position="253"/>
    </location>
</feature>
<name>A0A7Y9ZGL8_9ACTN</name>
<dbReference type="InterPro" id="IPR011701">
    <property type="entry name" value="MFS"/>
</dbReference>
<feature type="transmembrane region" description="Helical" evidence="6">
    <location>
        <begin position="92"/>
        <end position="113"/>
    </location>
</feature>
<evidence type="ECO:0000256" key="2">
    <source>
        <dbReference type="ARBA" id="ARBA00022475"/>
    </source>
</evidence>
<evidence type="ECO:0000256" key="4">
    <source>
        <dbReference type="ARBA" id="ARBA00022989"/>
    </source>
</evidence>
<keyword evidence="3 6" id="KW-0812">Transmembrane</keyword>
<feature type="domain" description="Major facilitator superfamily (MFS) profile" evidence="7">
    <location>
        <begin position="23"/>
        <end position="420"/>
    </location>
</feature>
<comment type="subcellular location">
    <subcellularLocation>
        <location evidence="1">Cell membrane</location>
        <topology evidence="1">Multi-pass membrane protein</topology>
    </subcellularLocation>
</comment>
<gene>
    <name evidence="8" type="ORF">BJ993_000096</name>
</gene>
<evidence type="ECO:0000313" key="8">
    <source>
        <dbReference type="EMBL" id="NYI43016.1"/>
    </source>
</evidence>
<evidence type="ECO:0000259" key="7">
    <source>
        <dbReference type="PROSITE" id="PS50850"/>
    </source>
</evidence>
<dbReference type="GO" id="GO:0022857">
    <property type="term" value="F:transmembrane transporter activity"/>
    <property type="evidence" value="ECO:0007669"/>
    <property type="project" value="InterPro"/>
</dbReference>
<reference evidence="8 9" key="1">
    <citation type="submission" date="2020-07" db="EMBL/GenBank/DDBJ databases">
        <title>Sequencing the genomes of 1000 actinobacteria strains.</title>
        <authorList>
            <person name="Klenk H.-P."/>
        </authorList>
    </citation>
    <scope>NUCLEOTIDE SEQUENCE [LARGE SCALE GENOMIC DNA]</scope>
    <source>
        <strain evidence="8 9">DSM 15131</strain>
    </source>
</reference>
<evidence type="ECO:0000256" key="1">
    <source>
        <dbReference type="ARBA" id="ARBA00004651"/>
    </source>
</evidence>
<keyword evidence="5 6" id="KW-0472">Membrane</keyword>
<evidence type="ECO:0000256" key="3">
    <source>
        <dbReference type="ARBA" id="ARBA00022692"/>
    </source>
</evidence>
<dbReference type="Pfam" id="PF07690">
    <property type="entry name" value="MFS_1"/>
    <property type="match status" value="1"/>
</dbReference>
<dbReference type="GO" id="GO:0005886">
    <property type="term" value="C:plasma membrane"/>
    <property type="evidence" value="ECO:0007669"/>
    <property type="project" value="UniProtKB-SubCell"/>
</dbReference>
<dbReference type="Gene3D" id="1.20.1250.20">
    <property type="entry name" value="MFS general substrate transporter like domains"/>
    <property type="match status" value="2"/>
</dbReference>
<dbReference type="Proteomes" id="UP000562045">
    <property type="component" value="Unassembled WGS sequence"/>
</dbReference>
<feature type="transmembrane region" description="Helical" evidence="6">
    <location>
        <begin position="391"/>
        <end position="412"/>
    </location>
</feature>
<feature type="transmembrane region" description="Helical" evidence="6">
    <location>
        <begin position="302"/>
        <end position="320"/>
    </location>
</feature>
<dbReference type="PROSITE" id="PS50850">
    <property type="entry name" value="MFS"/>
    <property type="match status" value="1"/>
</dbReference>
<sequence length="430" mass="44441">MAVITTERPPAATSATSRAFPWVVFALTFGLLLSDYMSRQVLAAVFPLLKAEWGLTDTQFGTLTGVVAIAVGVLAVPLSILGDRFGRVRGILVMGLVWSLANLGCAVAAGYGHLMAARVLLGVGEAAFGSVGLAVVLAVFPAHRRSALSGAFMAGGVYGAVLGVAIGGIVADRLGWRASFVAMAVIGFVLVALYRVMVSEERLAAHRHATAEPVADDVPRPSMRHLFSTPAVLLAYLASGVQLFVAGSLYGWLPTYLHRSYGLSIEKAAVAAAGFFLVMGTGMIVCGALTDRLCRTLPIRKWTTSIGYAAVTLVALWLAFRQDTGAAQLALIGVGSFFCAGTAGPATAMVANLTPEPIRATAFGTLTLANNLLGLAAGPIVMGILADRVGLSSAFTALPVAGAIAIVLLVAGRASYPSSLARVQAIEVVR</sequence>
<feature type="transmembrane region" description="Helical" evidence="6">
    <location>
        <begin position="363"/>
        <end position="385"/>
    </location>
</feature>
<evidence type="ECO:0000256" key="6">
    <source>
        <dbReference type="SAM" id="Phobius"/>
    </source>
</evidence>
<dbReference type="RefSeq" id="WP_179647341.1">
    <property type="nucleotide sequence ID" value="NZ_JACBZM010000001.1"/>
</dbReference>
<feature type="transmembrane region" description="Helical" evidence="6">
    <location>
        <begin position="326"/>
        <end position="351"/>
    </location>
</feature>
<keyword evidence="2" id="KW-1003">Cell membrane</keyword>
<dbReference type="InterPro" id="IPR020846">
    <property type="entry name" value="MFS_dom"/>
</dbReference>
<protein>
    <submittedName>
        <fullName evidence="8">Putative MFS family arabinose efflux permease</fullName>
    </submittedName>
</protein>
<accession>A0A7Y9ZGL8</accession>
<comment type="caution">
    <text evidence="8">The sequence shown here is derived from an EMBL/GenBank/DDBJ whole genome shotgun (WGS) entry which is preliminary data.</text>
</comment>
<organism evidence="8 9">
    <name type="scientific">Nocardioides aromaticivorans</name>
    <dbReference type="NCBI Taxonomy" id="200618"/>
    <lineage>
        <taxon>Bacteria</taxon>
        <taxon>Bacillati</taxon>
        <taxon>Actinomycetota</taxon>
        <taxon>Actinomycetes</taxon>
        <taxon>Propionibacteriales</taxon>
        <taxon>Nocardioidaceae</taxon>
        <taxon>Nocardioides</taxon>
    </lineage>
</organism>
<proteinExistence type="predicted"/>
<dbReference type="InterPro" id="IPR036259">
    <property type="entry name" value="MFS_trans_sf"/>
</dbReference>
<feature type="transmembrane region" description="Helical" evidence="6">
    <location>
        <begin position="147"/>
        <end position="170"/>
    </location>
</feature>
<feature type="transmembrane region" description="Helical" evidence="6">
    <location>
        <begin position="119"/>
        <end position="140"/>
    </location>
</feature>
<evidence type="ECO:0000256" key="5">
    <source>
        <dbReference type="ARBA" id="ARBA00023136"/>
    </source>
</evidence>
<feature type="transmembrane region" description="Helical" evidence="6">
    <location>
        <begin position="268"/>
        <end position="290"/>
    </location>
</feature>
<evidence type="ECO:0000313" key="9">
    <source>
        <dbReference type="Proteomes" id="UP000562045"/>
    </source>
</evidence>
<keyword evidence="4 6" id="KW-1133">Transmembrane helix</keyword>